<evidence type="ECO:0000313" key="3">
    <source>
        <dbReference type="Proteomes" id="UP000030901"/>
    </source>
</evidence>
<reference evidence="2 3" key="1">
    <citation type="journal article" date="2014" name="Appl. Environ. Microbiol.">
        <title>Gut symbionts from distinct hosts exhibit genotoxic activity via divergent colibactin biosynthetic pathways.</title>
        <authorList>
            <person name="Engel P."/>
            <person name="Vizcaino M.I."/>
            <person name="Crawford J.M."/>
        </authorList>
    </citation>
    <scope>NUCLEOTIDE SEQUENCE [LARGE SCALE GENOMIC DNA]</scope>
    <source>
        <strain evidence="2 3">PEB0191</strain>
    </source>
</reference>
<accession>A0A0A7S090</accession>
<dbReference type="HOGENOM" id="CLU_2046251_0_0_6"/>
<dbReference type="RefSeq" id="WP_039104580.1">
    <property type="nucleotide sequence ID" value="NZ_CAMKYH010000025.1"/>
</dbReference>
<evidence type="ECO:0000313" key="2">
    <source>
        <dbReference type="EMBL" id="AJA44980.1"/>
    </source>
</evidence>
<proteinExistence type="predicted"/>
<evidence type="ECO:0000256" key="1">
    <source>
        <dbReference type="SAM" id="Phobius"/>
    </source>
</evidence>
<keyword evidence="3" id="KW-1185">Reference proteome</keyword>
<gene>
    <name evidence="2" type="ORF">FPB0191_01156</name>
</gene>
<keyword evidence="1" id="KW-0812">Transmembrane</keyword>
<protein>
    <submittedName>
        <fullName evidence="2">Uncharacterized protein</fullName>
    </submittedName>
</protein>
<feature type="transmembrane region" description="Helical" evidence="1">
    <location>
        <begin position="77"/>
        <end position="100"/>
    </location>
</feature>
<dbReference type="Proteomes" id="UP000030901">
    <property type="component" value="Chromosome"/>
</dbReference>
<organism evidence="2 3">
    <name type="scientific">Frischella perrara</name>
    <dbReference type="NCBI Taxonomy" id="1267021"/>
    <lineage>
        <taxon>Bacteria</taxon>
        <taxon>Pseudomonadati</taxon>
        <taxon>Pseudomonadota</taxon>
        <taxon>Gammaproteobacteria</taxon>
        <taxon>Orbales</taxon>
        <taxon>Orbaceae</taxon>
        <taxon>Frischella</taxon>
    </lineage>
</organism>
<feature type="transmembrane region" description="Helical" evidence="1">
    <location>
        <begin position="12"/>
        <end position="35"/>
    </location>
</feature>
<feature type="transmembrane region" description="Helical" evidence="1">
    <location>
        <begin position="47"/>
        <end position="71"/>
    </location>
</feature>
<keyword evidence="1" id="KW-1133">Transmembrane helix</keyword>
<keyword evidence="1" id="KW-0472">Membrane</keyword>
<name>A0A0A7S090_FRIPE</name>
<sequence>MDILKKIVSGKLTLAVIFWGYYFGFMIISTICMFISRRFPFNNTMHYFIFLVTIIIQLLMIIAVIIGISRILKYQGVTFWCLAALIVCVLHSLGIIVGLFEGKYSYDVFLHKYLSIKESAN</sequence>
<dbReference type="KEGG" id="fpp:FPB0191_01156"/>
<dbReference type="EMBL" id="CP009056">
    <property type="protein sequence ID" value="AJA44980.1"/>
    <property type="molecule type" value="Genomic_DNA"/>
</dbReference>
<dbReference type="AlphaFoldDB" id="A0A0A7S090"/>